<sequence>MARTDSINMGELTDTIYYILLSLLEEKHGYLIMQNVNDMTNGKFTIGPGSLYTSLKKLLKAELIEMTKEQKDNKKIYKITDKGLRMLKNEVRRKKNMVCQAEIKLKEKGEKL</sequence>
<reference evidence="2" key="2">
    <citation type="submission" date="2024-06" db="EMBL/GenBank/DDBJ databases">
        <authorList>
            <person name="Petrova K.O."/>
            <person name="Toshchakov S.V."/>
            <person name="Boltjanskaja Y.V."/>
            <person name="Kevbrin V."/>
        </authorList>
    </citation>
    <scope>NUCLEOTIDE SEQUENCE</scope>
    <source>
        <strain evidence="2">Z-910T</strain>
    </source>
</reference>
<gene>
    <name evidence="2" type="ORF">PRVXT_002374</name>
</gene>
<proteinExistence type="predicted"/>
<name>A0AAU7VKC0_9FIRM</name>
<dbReference type="InterPro" id="IPR036388">
    <property type="entry name" value="WH-like_DNA-bd_sf"/>
</dbReference>
<feature type="domain" description="Transcription regulator PadR N-terminal" evidence="1">
    <location>
        <begin position="21"/>
        <end position="88"/>
    </location>
</feature>
<dbReference type="SUPFAM" id="SSF46785">
    <property type="entry name" value="Winged helix' DNA-binding domain"/>
    <property type="match status" value="1"/>
</dbReference>
<organism evidence="2">
    <name type="scientific">Proteinivorax tanatarense</name>
    <dbReference type="NCBI Taxonomy" id="1260629"/>
    <lineage>
        <taxon>Bacteria</taxon>
        <taxon>Bacillati</taxon>
        <taxon>Bacillota</taxon>
        <taxon>Clostridia</taxon>
        <taxon>Eubacteriales</taxon>
        <taxon>Proteinivoracaceae</taxon>
        <taxon>Proteinivorax</taxon>
    </lineage>
</organism>
<dbReference type="InterPro" id="IPR052509">
    <property type="entry name" value="Metal_resp_DNA-bind_regulator"/>
</dbReference>
<evidence type="ECO:0000259" key="1">
    <source>
        <dbReference type="Pfam" id="PF03551"/>
    </source>
</evidence>
<protein>
    <submittedName>
        <fullName evidence="2">PadR family transcriptional regulator</fullName>
    </submittedName>
</protein>
<dbReference type="PANTHER" id="PTHR33169">
    <property type="entry name" value="PADR-FAMILY TRANSCRIPTIONAL REGULATOR"/>
    <property type="match status" value="1"/>
</dbReference>
<dbReference type="PANTHER" id="PTHR33169:SF13">
    <property type="entry name" value="PADR-FAMILY TRANSCRIPTIONAL REGULATOR"/>
    <property type="match status" value="1"/>
</dbReference>
<accession>A0AAU7VKC0</accession>
<evidence type="ECO:0000313" key="2">
    <source>
        <dbReference type="EMBL" id="XBX74340.1"/>
    </source>
</evidence>
<dbReference type="RefSeq" id="WP_350343094.1">
    <property type="nucleotide sequence ID" value="NZ_CP158367.1"/>
</dbReference>
<dbReference type="Pfam" id="PF03551">
    <property type="entry name" value="PadR"/>
    <property type="match status" value="1"/>
</dbReference>
<dbReference type="InterPro" id="IPR005149">
    <property type="entry name" value="Tscrpt_reg_PadR_N"/>
</dbReference>
<dbReference type="Gene3D" id="1.10.10.10">
    <property type="entry name" value="Winged helix-like DNA-binding domain superfamily/Winged helix DNA-binding domain"/>
    <property type="match status" value="1"/>
</dbReference>
<dbReference type="EMBL" id="CP158367">
    <property type="protein sequence ID" value="XBX74340.1"/>
    <property type="molecule type" value="Genomic_DNA"/>
</dbReference>
<reference evidence="2" key="1">
    <citation type="journal article" date="2013" name="Extremophiles">
        <title>Proteinivorax tanatarense gen. nov., sp. nov., an anaerobic, haloalkaliphilic, proteolytic bacterium isolated from a decaying algal bloom, and proposal of Proteinivoraceae fam. nov.</title>
        <authorList>
            <person name="Kevbrin V."/>
            <person name="Boltyanskaya Y."/>
            <person name="Zhilina T."/>
            <person name="Kolganova T."/>
            <person name="Lavrentjeva E."/>
            <person name="Kuznetsov B."/>
        </authorList>
    </citation>
    <scope>NUCLEOTIDE SEQUENCE</scope>
    <source>
        <strain evidence="2">Z-910T</strain>
    </source>
</reference>
<dbReference type="InterPro" id="IPR036390">
    <property type="entry name" value="WH_DNA-bd_sf"/>
</dbReference>
<dbReference type="AlphaFoldDB" id="A0AAU7VKC0"/>